<name>A0A1B9GVG5_9TREE</name>
<gene>
    <name evidence="2" type="ORF">I316_03052</name>
</gene>
<keyword evidence="3" id="KW-1185">Reference proteome</keyword>
<feature type="region of interest" description="Disordered" evidence="1">
    <location>
        <begin position="227"/>
        <end position="353"/>
    </location>
</feature>
<feature type="compositionally biased region" description="Polar residues" evidence="1">
    <location>
        <begin position="260"/>
        <end position="270"/>
    </location>
</feature>
<feature type="compositionally biased region" description="Polar residues" evidence="1">
    <location>
        <begin position="28"/>
        <end position="46"/>
    </location>
</feature>
<proteinExistence type="predicted"/>
<reference evidence="3" key="2">
    <citation type="submission" date="2013-12" db="EMBL/GenBank/DDBJ databases">
        <title>Evolution of pathogenesis and genome organization in the Tremellales.</title>
        <authorList>
            <person name="Cuomo C."/>
            <person name="Litvintseva A."/>
            <person name="Heitman J."/>
            <person name="Chen Y."/>
            <person name="Sun S."/>
            <person name="Springer D."/>
            <person name="Dromer F."/>
            <person name="Young S."/>
            <person name="Zeng Q."/>
            <person name="Chapman S."/>
            <person name="Gujja S."/>
            <person name="Saif S."/>
            <person name="Birren B."/>
        </authorList>
    </citation>
    <scope>NUCLEOTIDE SEQUENCE [LARGE SCALE GENOMIC DNA]</scope>
    <source>
        <strain evidence="3">BCC8398</strain>
    </source>
</reference>
<feature type="compositionally biased region" description="Low complexity" evidence="1">
    <location>
        <begin position="227"/>
        <end position="241"/>
    </location>
</feature>
<protein>
    <submittedName>
        <fullName evidence="2">Uncharacterized protein</fullName>
    </submittedName>
</protein>
<organism evidence="2 3">
    <name type="scientific">Kwoniella heveanensis BCC8398</name>
    <dbReference type="NCBI Taxonomy" id="1296120"/>
    <lineage>
        <taxon>Eukaryota</taxon>
        <taxon>Fungi</taxon>
        <taxon>Dikarya</taxon>
        <taxon>Basidiomycota</taxon>
        <taxon>Agaricomycotina</taxon>
        <taxon>Tremellomycetes</taxon>
        <taxon>Tremellales</taxon>
        <taxon>Cryptococcaceae</taxon>
        <taxon>Kwoniella</taxon>
    </lineage>
</organism>
<evidence type="ECO:0000256" key="1">
    <source>
        <dbReference type="SAM" id="MobiDB-lite"/>
    </source>
</evidence>
<dbReference type="AlphaFoldDB" id="A0A1B9GVG5"/>
<evidence type="ECO:0000313" key="2">
    <source>
        <dbReference type="EMBL" id="OCF35012.1"/>
    </source>
</evidence>
<reference evidence="2 3" key="1">
    <citation type="submission" date="2013-07" db="EMBL/GenBank/DDBJ databases">
        <title>The Genome Sequence of Cryptococcus heveanensis BCC8398.</title>
        <authorList>
            <consortium name="The Broad Institute Genome Sequencing Platform"/>
            <person name="Cuomo C."/>
            <person name="Litvintseva A."/>
            <person name="Chen Y."/>
            <person name="Heitman J."/>
            <person name="Sun S."/>
            <person name="Springer D."/>
            <person name="Dromer F."/>
            <person name="Young S.K."/>
            <person name="Zeng Q."/>
            <person name="Gargeya S."/>
            <person name="Fitzgerald M."/>
            <person name="Abouelleil A."/>
            <person name="Alvarado L."/>
            <person name="Berlin A.M."/>
            <person name="Chapman S.B."/>
            <person name="Dewar J."/>
            <person name="Goldberg J."/>
            <person name="Griggs A."/>
            <person name="Gujja S."/>
            <person name="Hansen M."/>
            <person name="Howarth C."/>
            <person name="Imamovic A."/>
            <person name="Larimer J."/>
            <person name="McCowan C."/>
            <person name="Murphy C."/>
            <person name="Pearson M."/>
            <person name="Priest M."/>
            <person name="Roberts A."/>
            <person name="Saif S."/>
            <person name="Shea T."/>
            <person name="Sykes S."/>
            <person name="Wortman J."/>
            <person name="Nusbaum C."/>
            <person name="Birren B."/>
        </authorList>
    </citation>
    <scope>NUCLEOTIDE SEQUENCE [LARGE SCALE GENOMIC DNA]</scope>
    <source>
        <strain evidence="2 3">BCC8398</strain>
    </source>
</reference>
<dbReference type="EMBL" id="KI669500">
    <property type="protein sequence ID" value="OCF35012.1"/>
    <property type="molecule type" value="Genomic_DNA"/>
</dbReference>
<feature type="compositionally biased region" description="Low complexity" evidence="1">
    <location>
        <begin position="124"/>
        <end position="136"/>
    </location>
</feature>
<feature type="region of interest" description="Disordered" evidence="1">
    <location>
        <begin position="1"/>
        <end position="79"/>
    </location>
</feature>
<evidence type="ECO:0000313" key="3">
    <source>
        <dbReference type="Proteomes" id="UP000092666"/>
    </source>
</evidence>
<feature type="compositionally biased region" description="Polar residues" evidence="1">
    <location>
        <begin position="303"/>
        <end position="324"/>
    </location>
</feature>
<feature type="region of interest" description="Disordered" evidence="1">
    <location>
        <begin position="117"/>
        <end position="164"/>
    </location>
</feature>
<sequence length="353" mass="37378">MLGPEASEVSTGRDTSLPPDDAAPYGTLPSNSTAGPPLSPFSSQMTVAGPTDGHTTSRTDVCGHSHSALAPTEGSRGSVQAADTNMLAHHGVASMDEHPLNSHELSGRLNQVHEDTSLGFPQRSTTPTAPSPAYSTGDRSRRNSSPGLTLHGGVTGEDDRFMPPLHDPSEFRLGYWASDQGADYGQLNLEERTSPTKYLPHDLAGDLRDLSSASGVDKPWEELTMFDSPSSSEFSPLFPSSRQLSISIGNGTGTGTGTGQQPHSRPTSIADQPFGEKPARRGSGFPWHAHSRPQRQPQNSQRMGSISSLVQPPLQSAQHTQSDGPSWGNPLLFDSPGIMADSPGPMDEAEPSQ</sequence>
<accession>A0A1B9GVG5</accession>
<dbReference type="Proteomes" id="UP000092666">
    <property type="component" value="Unassembled WGS sequence"/>
</dbReference>